<sequence>MYAYPNGMYRETANPALSTVTLVDPYFYHTLRSLQGKPVVIETSRGPVRGTITDVKPDHVLLQTNNSSFFLRTQQMIWVMPS</sequence>
<protein>
    <submittedName>
        <fullName evidence="1">YuzF family protein</fullName>
    </submittedName>
</protein>
<name>A0A7Y6EU00_9BACL</name>
<dbReference type="Proteomes" id="UP000526125">
    <property type="component" value="Unassembled WGS sequence"/>
</dbReference>
<dbReference type="InterPro" id="IPR020139">
    <property type="entry name" value="DUF2642"/>
</dbReference>
<organism evidence="1 2">
    <name type="scientific">Paenibacillus xylanilyticus</name>
    <dbReference type="NCBI Taxonomy" id="248903"/>
    <lineage>
        <taxon>Bacteria</taxon>
        <taxon>Bacillati</taxon>
        <taxon>Bacillota</taxon>
        <taxon>Bacilli</taxon>
        <taxon>Bacillales</taxon>
        <taxon>Paenibacillaceae</taxon>
        <taxon>Paenibacillus</taxon>
    </lineage>
</organism>
<proteinExistence type="predicted"/>
<comment type="caution">
    <text evidence="1">The sequence shown here is derived from an EMBL/GenBank/DDBJ whole genome shotgun (WGS) entry which is preliminary data.</text>
</comment>
<gene>
    <name evidence="1" type="ORF">HP552_01180</name>
</gene>
<evidence type="ECO:0000313" key="1">
    <source>
        <dbReference type="EMBL" id="NUU73900.1"/>
    </source>
</evidence>
<dbReference type="AlphaFoldDB" id="A0A7Y6EU00"/>
<dbReference type="Pfam" id="PF10842">
    <property type="entry name" value="DUF2642"/>
    <property type="match status" value="1"/>
</dbReference>
<keyword evidence="2" id="KW-1185">Reference proteome</keyword>
<reference evidence="1 2" key="1">
    <citation type="submission" date="2020-05" db="EMBL/GenBank/DDBJ databases">
        <title>Genome Sequencing of Type Strains.</title>
        <authorList>
            <person name="Lemaire J.F."/>
            <person name="Inderbitzin P."/>
            <person name="Gregorio O.A."/>
            <person name="Collins S.B."/>
            <person name="Wespe N."/>
            <person name="Knight-Connoni V."/>
        </authorList>
    </citation>
    <scope>NUCLEOTIDE SEQUENCE [LARGE SCALE GENOMIC DNA]</scope>
    <source>
        <strain evidence="1 2">LMG 21957</strain>
    </source>
</reference>
<accession>A0A7Y6EU00</accession>
<dbReference type="EMBL" id="JABMCB010000111">
    <property type="protein sequence ID" value="NUU73900.1"/>
    <property type="molecule type" value="Genomic_DNA"/>
</dbReference>
<evidence type="ECO:0000313" key="2">
    <source>
        <dbReference type="Proteomes" id="UP000526125"/>
    </source>
</evidence>